<dbReference type="SMART" id="SM00320">
    <property type="entry name" value="WD40"/>
    <property type="match status" value="4"/>
</dbReference>
<dbReference type="AlphaFoldDB" id="A0AAD5XWQ5"/>
<dbReference type="EMBL" id="JADGJW010000178">
    <property type="protein sequence ID" value="KAJ3222370.1"/>
    <property type="molecule type" value="Genomic_DNA"/>
</dbReference>
<dbReference type="InterPro" id="IPR036322">
    <property type="entry name" value="WD40_repeat_dom_sf"/>
</dbReference>
<keyword evidence="2" id="KW-0677">Repeat</keyword>
<organism evidence="4 5">
    <name type="scientific">Clydaea vesicula</name>
    <dbReference type="NCBI Taxonomy" id="447962"/>
    <lineage>
        <taxon>Eukaryota</taxon>
        <taxon>Fungi</taxon>
        <taxon>Fungi incertae sedis</taxon>
        <taxon>Chytridiomycota</taxon>
        <taxon>Chytridiomycota incertae sedis</taxon>
        <taxon>Chytridiomycetes</taxon>
        <taxon>Lobulomycetales</taxon>
        <taxon>Lobulomycetaceae</taxon>
        <taxon>Clydaea</taxon>
    </lineage>
</organism>
<name>A0AAD5XWQ5_9FUNG</name>
<dbReference type="SUPFAM" id="SSF50978">
    <property type="entry name" value="WD40 repeat-like"/>
    <property type="match status" value="1"/>
</dbReference>
<dbReference type="Pfam" id="PF00400">
    <property type="entry name" value="WD40"/>
    <property type="match status" value="3"/>
</dbReference>
<dbReference type="InterPro" id="IPR001680">
    <property type="entry name" value="WD40_rpt"/>
</dbReference>
<protein>
    <recommendedName>
        <fullName evidence="6">Mitotic checkpoint protein BUB3</fullName>
    </recommendedName>
</protein>
<evidence type="ECO:0000256" key="1">
    <source>
        <dbReference type="ARBA" id="ARBA00022574"/>
    </source>
</evidence>
<dbReference type="PROSITE" id="PS50082">
    <property type="entry name" value="WD_REPEATS_2"/>
    <property type="match status" value="1"/>
</dbReference>
<feature type="repeat" description="WD" evidence="3">
    <location>
        <begin position="241"/>
        <end position="266"/>
    </location>
</feature>
<evidence type="ECO:0008006" key="6">
    <source>
        <dbReference type="Google" id="ProtNLM"/>
    </source>
</evidence>
<comment type="caution">
    <text evidence="4">The sequence shown here is derived from an EMBL/GenBank/DDBJ whole genome shotgun (WGS) entry which is preliminary data.</text>
</comment>
<sequence length="333" mass="37008">MATSNEFELVDPPSDGISSVKFSPSDPALLLCTSWDKSLRLYDVKNNSVKFVLNSKNPILNCCFDKLDVNKGYYAGVSRKLVSVDLITGLTTDYGSPHTQPIRCLESSKETGTIFTGSWDKSVKQFDPRTSNDAIGEYAQPGKIFALDVSHHKLVFAMAGRAVYIYDIRNMKEPYQKRESTLKFMTRTVKCMPNGEGYVSSSIEGRVAVEFFDPSEEVQAKKYAFKCHRQTVDTKEIVYPVNAVAFHPVHGTFCTGGSDGVVGIWDGFNKKRLKFLPAYPAGISSLDFSCTGDILAIASSYTYEEGEKDHAPDSIFIRPIVESEVLPKHIKKT</sequence>
<dbReference type="PANTHER" id="PTHR10971">
    <property type="entry name" value="MRNA EXPORT FACTOR AND BUB3"/>
    <property type="match status" value="1"/>
</dbReference>
<evidence type="ECO:0000256" key="2">
    <source>
        <dbReference type="ARBA" id="ARBA00022737"/>
    </source>
</evidence>
<evidence type="ECO:0000256" key="3">
    <source>
        <dbReference type="PROSITE-ProRule" id="PRU00221"/>
    </source>
</evidence>
<accession>A0AAD5XWQ5</accession>
<reference evidence="4" key="1">
    <citation type="submission" date="2020-05" db="EMBL/GenBank/DDBJ databases">
        <title>Phylogenomic resolution of chytrid fungi.</title>
        <authorList>
            <person name="Stajich J.E."/>
            <person name="Amses K."/>
            <person name="Simmons R."/>
            <person name="Seto K."/>
            <person name="Myers J."/>
            <person name="Bonds A."/>
            <person name="Quandt C.A."/>
            <person name="Barry K."/>
            <person name="Liu P."/>
            <person name="Grigoriev I."/>
            <person name="Longcore J.E."/>
            <person name="James T.Y."/>
        </authorList>
    </citation>
    <scope>NUCLEOTIDE SEQUENCE</scope>
    <source>
        <strain evidence="4">JEL0476</strain>
    </source>
</reference>
<evidence type="ECO:0000313" key="4">
    <source>
        <dbReference type="EMBL" id="KAJ3222370.1"/>
    </source>
</evidence>
<keyword evidence="1 3" id="KW-0853">WD repeat</keyword>
<dbReference type="InterPro" id="IPR015943">
    <property type="entry name" value="WD40/YVTN_repeat-like_dom_sf"/>
</dbReference>
<dbReference type="Gene3D" id="2.130.10.10">
    <property type="entry name" value="YVTN repeat-like/Quinoprotein amine dehydrogenase"/>
    <property type="match status" value="1"/>
</dbReference>
<evidence type="ECO:0000313" key="5">
    <source>
        <dbReference type="Proteomes" id="UP001211065"/>
    </source>
</evidence>
<keyword evidence="5" id="KW-1185">Reference proteome</keyword>
<gene>
    <name evidence="4" type="ORF">HK099_002358</name>
</gene>
<dbReference type="Proteomes" id="UP001211065">
    <property type="component" value="Unassembled WGS sequence"/>
</dbReference>
<proteinExistence type="predicted"/>